<protein>
    <recommendedName>
        <fullName evidence="3">OmpA-like domain-containing protein</fullName>
    </recommendedName>
</protein>
<feature type="region of interest" description="Disordered" evidence="2">
    <location>
        <begin position="44"/>
        <end position="69"/>
    </location>
</feature>
<dbReference type="CDD" id="cd07185">
    <property type="entry name" value="OmpA_C-like"/>
    <property type="match status" value="1"/>
</dbReference>
<keyword evidence="5" id="KW-1185">Reference proteome</keyword>
<dbReference type="InterPro" id="IPR036737">
    <property type="entry name" value="OmpA-like_sf"/>
</dbReference>
<dbReference type="Gene3D" id="3.30.1330.60">
    <property type="entry name" value="OmpA-like domain"/>
    <property type="match status" value="1"/>
</dbReference>
<evidence type="ECO:0000256" key="2">
    <source>
        <dbReference type="SAM" id="MobiDB-lite"/>
    </source>
</evidence>
<dbReference type="Proteomes" id="UP001500755">
    <property type="component" value="Unassembled WGS sequence"/>
</dbReference>
<name>A0ABN2T707_9MICO</name>
<dbReference type="RefSeq" id="WP_344306525.1">
    <property type="nucleotide sequence ID" value="NZ_BAAANO010000004.1"/>
</dbReference>
<evidence type="ECO:0000313" key="5">
    <source>
        <dbReference type="Proteomes" id="UP001500755"/>
    </source>
</evidence>
<dbReference type="InterPro" id="IPR050330">
    <property type="entry name" value="Bact_OuterMem_StrucFunc"/>
</dbReference>
<dbReference type="PANTHER" id="PTHR30329">
    <property type="entry name" value="STATOR ELEMENT OF FLAGELLAR MOTOR COMPLEX"/>
    <property type="match status" value="1"/>
</dbReference>
<comment type="caution">
    <text evidence="4">The sequence shown here is derived from an EMBL/GenBank/DDBJ whole genome shotgun (WGS) entry which is preliminary data.</text>
</comment>
<evidence type="ECO:0000256" key="1">
    <source>
        <dbReference type="PROSITE-ProRule" id="PRU00473"/>
    </source>
</evidence>
<dbReference type="InterPro" id="IPR006665">
    <property type="entry name" value="OmpA-like"/>
</dbReference>
<dbReference type="Pfam" id="PF00691">
    <property type="entry name" value="OmpA"/>
    <property type="match status" value="1"/>
</dbReference>
<organism evidence="4 5">
    <name type="scientific">Brevibacterium samyangense</name>
    <dbReference type="NCBI Taxonomy" id="366888"/>
    <lineage>
        <taxon>Bacteria</taxon>
        <taxon>Bacillati</taxon>
        <taxon>Actinomycetota</taxon>
        <taxon>Actinomycetes</taxon>
        <taxon>Micrococcales</taxon>
        <taxon>Brevibacteriaceae</taxon>
        <taxon>Brevibacterium</taxon>
    </lineage>
</organism>
<sequence length="235" mass="24387">MTTSSTRAHGSALVVAGAAVCLGALGLGAGVPGGLGASAVHAATETERPNNSGTGDSGNPPEGRQASPEDLVDAVKTYTDDDVRKSVRQFTGDDVAESVEQYTQKDIDSSVRTLDTIETSGTTTTLTLATDILFAPGSWEIEGEGTDAITTLVEDIPQSATVKVHGHTDSTKGSISNQELSENRATAVAEAIATSRPDLTLETEGFAETEPAVQEDPENPETLAANRRVEIIYEG</sequence>
<dbReference type="PANTHER" id="PTHR30329:SF21">
    <property type="entry name" value="LIPOPROTEIN YIAD-RELATED"/>
    <property type="match status" value="1"/>
</dbReference>
<gene>
    <name evidence="4" type="ORF">GCM10009755_04170</name>
</gene>
<evidence type="ECO:0000313" key="4">
    <source>
        <dbReference type="EMBL" id="GAA1999701.1"/>
    </source>
</evidence>
<feature type="domain" description="OmpA-like" evidence="3">
    <location>
        <begin position="121"/>
        <end position="235"/>
    </location>
</feature>
<proteinExistence type="predicted"/>
<evidence type="ECO:0000259" key="3">
    <source>
        <dbReference type="PROSITE" id="PS51123"/>
    </source>
</evidence>
<dbReference type="SUPFAM" id="SSF103088">
    <property type="entry name" value="OmpA-like"/>
    <property type="match status" value="1"/>
</dbReference>
<dbReference type="PROSITE" id="PS51123">
    <property type="entry name" value="OMPA_2"/>
    <property type="match status" value="1"/>
</dbReference>
<accession>A0ABN2T707</accession>
<keyword evidence="1" id="KW-0472">Membrane</keyword>
<dbReference type="EMBL" id="BAAANO010000004">
    <property type="protein sequence ID" value="GAA1999701.1"/>
    <property type="molecule type" value="Genomic_DNA"/>
</dbReference>
<reference evidence="5" key="1">
    <citation type="journal article" date="2019" name="Int. J. Syst. Evol. Microbiol.">
        <title>The Global Catalogue of Microorganisms (GCM) 10K type strain sequencing project: providing services to taxonomists for standard genome sequencing and annotation.</title>
        <authorList>
            <consortium name="The Broad Institute Genomics Platform"/>
            <consortium name="The Broad Institute Genome Sequencing Center for Infectious Disease"/>
            <person name="Wu L."/>
            <person name="Ma J."/>
        </authorList>
    </citation>
    <scope>NUCLEOTIDE SEQUENCE [LARGE SCALE GENOMIC DNA]</scope>
    <source>
        <strain evidence="5">JCM 14546</strain>
    </source>
</reference>